<reference evidence="2" key="1">
    <citation type="submission" date="2023-04" db="EMBL/GenBank/DDBJ databases">
        <title>Phytophthora fragariaefolia NBRC 109709.</title>
        <authorList>
            <person name="Ichikawa N."/>
            <person name="Sato H."/>
            <person name="Tonouchi N."/>
        </authorList>
    </citation>
    <scope>NUCLEOTIDE SEQUENCE</scope>
    <source>
        <strain evidence="2">NBRC 109709</strain>
    </source>
</reference>
<organism evidence="2 3">
    <name type="scientific">Phytophthora fragariaefolia</name>
    <dbReference type="NCBI Taxonomy" id="1490495"/>
    <lineage>
        <taxon>Eukaryota</taxon>
        <taxon>Sar</taxon>
        <taxon>Stramenopiles</taxon>
        <taxon>Oomycota</taxon>
        <taxon>Peronosporomycetes</taxon>
        <taxon>Peronosporales</taxon>
        <taxon>Peronosporaceae</taxon>
        <taxon>Phytophthora</taxon>
    </lineage>
</organism>
<protein>
    <submittedName>
        <fullName evidence="2">Unnamed protein product</fullName>
    </submittedName>
</protein>
<comment type="caution">
    <text evidence="2">The sequence shown here is derived from an EMBL/GenBank/DDBJ whole genome shotgun (WGS) entry which is preliminary data.</text>
</comment>
<evidence type="ECO:0000313" key="2">
    <source>
        <dbReference type="EMBL" id="GMF37712.1"/>
    </source>
</evidence>
<dbReference type="InterPro" id="IPR023780">
    <property type="entry name" value="Chromo_domain"/>
</dbReference>
<dbReference type="Proteomes" id="UP001165121">
    <property type="component" value="Unassembled WGS sequence"/>
</dbReference>
<dbReference type="Gene3D" id="2.40.50.40">
    <property type="match status" value="1"/>
</dbReference>
<feature type="domain" description="Chromo" evidence="1">
    <location>
        <begin position="67"/>
        <end position="117"/>
    </location>
</feature>
<dbReference type="PROSITE" id="PS50013">
    <property type="entry name" value="CHROMO_2"/>
    <property type="match status" value="1"/>
</dbReference>
<dbReference type="InterPro" id="IPR016197">
    <property type="entry name" value="Chromo-like_dom_sf"/>
</dbReference>
<evidence type="ECO:0000313" key="3">
    <source>
        <dbReference type="Proteomes" id="UP001165121"/>
    </source>
</evidence>
<evidence type="ECO:0000259" key="1">
    <source>
        <dbReference type="PROSITE" id="PS50013"/>
    </source>
</evidence>
<dbReference type="AlphaFoldDB" id="A0A9W6XFU1"/>
<dbReference type="Pfam" id="PF00385">
    <property type="entry name" value="Chromo"/>
    <property type="match status" value="1"/>
</dbReference>
<dbReference type="InterPro" id="IPR000953">
    <property type="entry name" value="Chromo/chromo_shadow_dom"/>
</dbReference>
<dbReference type="OrthoDB" id="104567at2759"/>
<proteinExistence type="predicted"/>
<accession>A0A9W6XFU1</accession>
<dbReference type="SUPFAM" id="SSF54160">
    <property type="entry name" value="Chromo domain-like"/>
    <property type="match status" value="1"/>
</dbReference>
<name>A0A9W6XFU1_9STRA</name>
<keyword evidence="3" id="KW-1185">Reference proteome</keyword>
<sequence length="139" mass="15989">MTGSKLMVRWVGPFKVVEELPTSFLIEHLLTGEKFDVHAIRLKHYADNMLEVTEELKHHVGLQGIKLGVRAVLNGRYNRQAKEWQVLVGWQGLEAAEDSWESLASIDSAVPEKIKEYVMNSTDNRLKRFYRDLHDGVND</sequence>
<dbReference type="EMBL" id="BSXT01001035">
    <property type="protein sequence ID" value="GMF37712.1"/>
    <property type="molecule type" value="Genomic_DNA"/>
</dbReference>
<gene>
    <name evidence="2" type="ORF">Pfra01_001064200</name>
</gene>